<dbReference type="Proteomes" id="UP000245464">
    <property type="component" value="Chromosome 7"/>
</dbReference>
<reference evidence="2" key="1">
    <citation type="journal article" date="2018" name="BMC Genomics">
        <title>Comparative genomics of the wheat fungal pathogen Pyrenophora tritici-repentis reveals chromosomal variations and genome plasticity.</title>
        <authorList>
            <person name="Moolhuijzen P."/>
            <person name="See P.T."/>
            <person name="Hane J.K."/>
            <person name="Shi G."/>
            <person name="Liu Z."/>
            <person name="Oliver R.P."/>
            <person name="Moffat C.S."/>
        </authorList>
    </citation>
    <scope>NUCLEOTIDE SEQUENCE [LARGE SCALE GENOMIC DNA]</scope>
    <source>
        <strain evidence="2">M4</strain>
    </source>
</reference>
<evidence type="ECO:0000313" key="4">
    <source>
        <dbReference type="Proteomes" id="UP000245464"/>
    </source>
</evidence>
<evidence type="ECO:0000313" key="2">
    <source>
        <dbReference type="EMBL" id="KAF7568615.1"/>
    </source>
</evidence>
<feature type="compositionally biased region" description="Basic and acidic residues" evidence="1">
    <location>
        <begin position="150"/>
        <end position="162"/>
    </location>
</feature>
<protein>
    <submittedName>
        <fullName evidence="2">HSP90 multi-domain protein</fullName>
    </submittedName>
</protein>
<reference evidence="5" key="4">
    <citation type="journal article" date="2022" name="Microb. Genom.">
        <title>A global pangenome for the wheat fungal pathogen Pyrenophora tritici-repentis and prediction of effector protein structural homology.</title>
        <authorList>
            <person name="Moolhuijzen P.M."/>
            <person name="See P.T."/>
            <person name="Shi G."/>
            <person name="Powell H.R."/>
            <person name="Cockram J."/>
            <person name="Jorgensen L.N."/>
            <person name="Benslimane H."/>
            <person name="Strelkov S.E."/>
            <person name="Turner J."/>
            <person name="Liu Z."/>
            <person name="Moffat C.S."/>
        </authorList>
    </citation>
    <scope>NUCLEOTIDE SEQUENCE [LARGE SCALE GENOMIC DNA]</scope>
</reference>
<keyword evidence="5" id="KW-1185">Reference proteome</keyword>
<accession>A0A2W1D342</accession>
<name>A0A2W1D342_9PLEO</name>
<feature type="region of interest" description="Disordered" evidence="1">
    <location>
        <begin position="134"/>
        <end position="200"/>
    </location>
</feature>
<evidence type="ECO:0000313" key="3">
    <source>
        <dbReference type="EMBL" id="KAI1511701.1"/>
    </source>
</evidence>
<dbReference type="Proteomes" id="UP000249757">
    <property type="component" value="Unassembled WGS sequence"/>
</dbReference>
<dbReference type="EMBL" id="NQIK02000007">
    <property type="protein sequence ID" value="KAF7568615.1"/>
    <property type="molecule type" value="Genomic_DNA"/>
</dbReference>
<reference evidence="3" key="2">
    <citation type="submission" date="2021-05" db="EMBL/GenBank/DDBJ databases">
        <authorList>
            <person name="Moolhuijzen P.M."/>
            <person name="Moffat C.S."/>
        </authorList>
    </citation>
    <scope>NUCLEOTIDE SEQUENCE</scope>
    <source>
        <strain evidence="3">86-124</strain>
    </source>
</reference>
<gene>
    <name evidence="3" type="ORF">Ptr86124_009345</name>
    <name evidence="2" type="ORF">PtrM4_132280</name>
</gene>
<reference evidence="3" key="3">
    <citation type="journal article" date="2022" name="bioRxiv">
        <title>A global pangenome for the wheat fungal pathogen Pyrenophora tritici-repentis and prediction of effector protein structural homology.</title>
        <authorList>
            <person name="Moolhuijzen P."/>
            <person name="See P.T."/>
            <person name="Shi G."/>
            <person name="Powell H.R."/>
            <person name="Cockram J."/>
            <person name="Jorgensen L.N."/>
            <person name="Benslimane H."/>
            <person name="Strelkov S.E."/>
            <person name="Turner J."/>
            <person name="Liu Z."/>
            <person name="Moffat C.S."/>
        </authorList>
    </citation>
    <scope>NUCLEOTIDE SEQUENCE</scope>
    <source>
        <strain evidence="3">86-124</strain>
    </source>
</reference>
<organism evidence="2 4">
    <name type="scientific">Pyrenophora tritici-repentis</name>
    <dbReference type="NCBI Taxonomy" id="45151"/>
    <lineage>
        <taxon>Eukaryota</taxon>
        <taxon>Fungi</taxon>
        <taxon>Dikarya</taxon>
        <taxon>Ascomycota</taxon>
        <taxon>Pezizomycotina</taxon>
        <taxon>Dothideomycetes</taxon>
        <taxon>Pleosporomycetidae</taxon>
        <taxon>Pleosporales</taxon>
        <taxon>Pleosporineae</taxon>
        <taxon>Pleosporaceae</taxon>
        <taxon>Pyrenophora</taxon>
    </lineage>
</organism>
<sequence>MSHHQNEAPIDKRVLQHHQSEIPTNQHATLHHHPLIEVNHAKFIRVLVWRCSHSDCAHDNLSLMKDKDCNCGWYEALVGGELDGSGIECMCECDGLVTIWKEDLCVLCWRPAGLRCLVVDIKLFGEVRIIERERGDESDEDKDQEEEREEKERKDEQKRKEDVDESEEKQRKKRKGDRELEGPITKIPRMEEDEGIAHSRQSNEDIDLWIWNQDYQIWYRARSRA</sequence>
<proteinExistence type="predicted"/>
<evidence type="ECO:0000256" key="1">
    <source>
        <dbReference type="SAM" id="MobiDB-lite"/>
    </source>
</evidence>
<comment type="caution">
    <text evidence="2">The sequence shown here is derived from an EMBL/GenBank/DDBJ whole genome shotgun (WGS) entry which is preliminary data.</text>
</comment>
<feature type="compositionally biased region" description="Acidic residues" evidence="1">
    <location>
        <begin position="136"/>
        <end position="149"/>
    </location>
</feature>
<evidence type="ECO:0000313" key="5">
    <source>
        <dbReference type="Proteomes" id="UP000249757"/>
    </source>
</evidence>
<dbReference type="AlphaFoldDB" id="A0A2W1D342"/>
<dbReference type="EMBL" id="NRDI02000013">
    <property type="protein sequence ID" value="KAI1511701.1"/>
    <property type="molecule type" value="Genomic_DNA"/>
</dbReference>